<evidence type="ECO:0000256" key="5">
    <source>
        <dbReference type="ARBA" id="ARBA00057036"/>
    </source>
</evidence>
<dbReference type="PANTHER" id="PTHR43735">
    <property type="entry name" value="APOPTOSIS-INDUCING FACTOR 1"/>
    <property type="match status" value="1"/>
</dbReference>
<dbReference type="GeneID" id="105161012"/>
<name>A0A6I9T452_SESIN</name>
<comment type="function">
    <text evidence="5">Putative FAD-dependent oxidoreductase.</text>
</comment>
<dbReference type="GO" id="GO:0050660">
    <property type="term" value="F:flavin adenine dinucleotide binding"/>
    <property type="evidence" value="ECO:0007669"/>
    <property type="project" value="TreeGrafter"/>
</dbReference>
<dbReference type="KEGG" id="sind:105161012"/>
<organism evidence="7 8">
    <name type="scientific">Sesamum indicum</name>
    <name type="common">Oriental sesame</name>
    <name type="synonym">Sesamum orientale</name>
    <dbReference type="NCBI Taxonomy" id="4182"/>
    <lineage>
        <taxon>Eukaryota</taxon>
        <taxon>Viridiplantae</taxon>
        <taxon>Streptophyta</taxon>
        <taxon>Embryophyta</taxon>
        <taxon>Tracheophyta</taxon>
        <taxon>Spermatophyta</taxon>
        <taxon>Magnoliopsida</taxon>
        <taxon>eudicotyledons</taxon>
        <taxon>Gunneridae</taxon>
        <taxon>Pentapetalae</taxon>
        <taxon>asterids</taxon>
        <taxon>lamiids</taxon>
        <taxon>Lamiales</taxon>
        <taxon>Pedaliaceae</taxon>
        <taxon>Sesamum</taxon>
    </lineage>
</organism>
<accession>A0A6I9T452</accession>
<evidence type="ECO:0000313" key="8">
    <source>
        <dbReference type="RefSeq" id="XP_011076860.1"/>
    </source>
</evidence>
<proteinExistence type="inferred from homology"/>
<dbReference type="OrthoDB" id="202203at2759"/>
<protein>
    <submittedName>
        <fullName evidence="8">Apoptosis-inducing factor homolog A-like</fullName>
    </submittedName>
</protein>
<evidence type="ECO:0000256" key="1">
    <source>
        <dbReference type="ARBA" id="ARBA00006442"/>
    </source>
</evidence>
<keyword evidence="2" id="KW-0285">Flavoprotein</keyword>
<keyword evidence="7" id="KW-1185">Reference proteome</keyword>
<dbReference type="PRINTS" id="PR00368">
    <property type="entry name" value="FADPNR"/>
</dbReference>
<evidence type="ECO:0000256" key="2">
    <source>
        <dbReference type="ARBA" id="ARBA00022630"/>
    </source>
</evidence>
<dbReference type="Gene3D" id="3.50.50.100">
    <property type="match status" value="1"/>
</dbReference>
<sequence>MDGFSGEKKRVVVIGGGVAGSLVAKTLQDHADVFLIDSKEYFELPWAGLRARVEPSFAKRIVINHLEYLSRARVIASPATNITENEVLTAQGRLIAYDYLVVATGHTSSGGYTKDERLNYYQTEHEKIKSAKSILIVGGGPTGVELAGEIVVDFPDKKVTLVHKGPRLLEFIGEKAGKKALDWLTSKKVEVILGQSVNLESASDGTYETSGGETIIADCHFLCAGNPVGSSWLKETILKDCLDDHGRLKVDATLRVKGHGNIFAIGDITDVPELKQGYLAQAHAMLTAKNLKKLIRGENSRKLSTYKPASDVAIVSLGRREGIAQFMCLTVGGRLPGIMKSKDLFVGKTRNSLGLKSNVA</sequence>
<dbReference type="GO" id="GO:0005737">
    <property type="term" value="C:cytoplasm"/>
    <property type="evidence" value="ECO:0007669"/>
    <property type="project" value="TreeGrafter"/>
</dbReference>
<evidence type="ECO:0000256" key="4">
    <source>
        <dbReference type="ARBA" id="ARBA00023002"/>
    </source>
</evidence>
<dbReference type="RefSeq" id="XP_011076860.1">
    <property type="nucleotide sequence ID" value="XM_011078558.2"/>
</dbReference>
<dbReference type="Proteomes" id="UP000504604">
    <property type="component" value="Linkage group LG4"/>
</dbReference>
<dbReference type="SUPFAM" id="SSF51905">
    <property type="entry name" value="FAD/NAD(P)-binding domain"/>
    <property type="match status" value="1"/>
</dbReference>
<reference evidence="8" key="1">
    <citation type="submission" date="2025-08" db="UniProtKB">
        <authorList>
            <consortium name="RefSeq"/>
        </authorList>
    </citation>
    <scope>IDENTIFICATION</scope>
</reference>
<dbReference type="InterPro" id="IPR023753">
    <property type="entry name" value="FAD/NAD-binding_dom"/>
</dbReference>
<dbReference type="Pfam" id="PF07992">
    <property type="entry name" value="Pyr_redox_2"/>
    <property type="match status" value="1"/>
</dbReference>
<evidence type="ECO:0000259" key="6">
    <source>
        <dbReference type="Pfam" id="PF07992"/>
    </source>
</evidence>
<dbReference type="GO" id="GO:0004174">
    <property type="term" value="F:electron-transferring-flavoprotein dehydrogenase activity"/>
    <property type="evidence" value="ECO:0007669"/>
    <property type="project" value="TreeGrafter"/>
</dbReference>
<keyword evidence="3" id="KW-0274">FAD</keyword>
<evidence type="ECO:0000256" key="3">
    <source>
        <dbReference type="ARBA" id="ARBA00022827"/>
    </source>
</evidence>
<comment type="similarity">
    <text evidence="1">Belongs to the FAD-dependent oxidoreductase family.</text>
</comment>
<dbReference type="InterPro" id="IPR036188">
    <property type="entry name" value="FAD/NAD-bd_sf"/>
</dbReference>
<feature type="domain" description="FAD/NAD(P)-binding" evidence="6">
    <location>
        <begin position="10"/>
        <end position="276"/>
    </location>
</feature>
<dbReference type="AlphaFoldDB" id="A0A6I9T452"/>
<dbReference type="InParanoid" id="A0A6I9T452"/>
<keyword evidence="4" id="KW-0560">Oxidoreductase</keyword>
<dbReference type="PANTHER" id="PTHR43735:SF3">
    <property type="entry name" value="FERROPTOSIS SUPPRESSOR PROTEIN 1"/>
    <property type="match status" value="1"/>
</dbReference>
<gene>
    <name evidence="8" type="primary">LOC105161012</name>
</gene>
<dbReference type="FunFam" id="3.50.50.100:FF:000006">
    <property type="entry name" value="apoptosis-inducing factor 2"/>
    <property type="match status" value="1"/>
</dbReference>
<evidence type="ECO:0000313" key="7">
    <source>
        <dbReference type="Proteomes" id="UP000504604"/>
    </source>
</evidence>